<organism evidence="4 6">
    <name type="scientific">Clostridium botulinum</name>
    <dbReference type="NCBI Taxonomy" id="1491"/>
    <lineage>
        <taxon>Bacteria</taxon>
        <taxon>Bacillati</taxon>
        <taxon>Bacillota</taxon>
        <taxon>Clostridia</taxon>
        <taxon>Eubacteriales</taxon>
        <taxon>Clostridiaceae</taxon>
        <taxon>Clostridium</taxon>
    </lineage>
</organism>
<feature type="transmembrane region" description="Helical" evidence="3">
    <location>
        <begin position="415"/>
        <end position="440"/>
    </location>
</feature>
<dbReference type="InterPro" id="IPR050768">
    <property type="entry name" value="UPF0353/GerABKA_families"/>
</dbReference>
<evidence type="ECO:0000256" key="2">
    <source>
        <dbReference type="ARBA" id="ARBA00023136"/>
    </source>
</evidence>
<dbReference type="AlphaFoldDB" id="A0A9Q4XYB8"/>
<keyword evidence="3" id="KW-0812">Transmembrane</keyword>
<keyword evidence="3" id="KW-1133">Transmembrane helix</keyword>
<accession>A0A9Q4XYB8</accession>
<dbReference type="PIRSF" id="PIRSF005690">
    <property type="entry name" value="GerBA"/>
    <property type="match status" value="1"/>
</dbReference>
<comment type="similarity">
    <text evidence="1">Belongs to the GerABKA family.</text>
</comment>
<dbReference type="Proteomes" id="UP000481363">
    <property type="component" value="Unassembled WGS sequence"/>
</dbReference>
<feature type="transmembrane region" description="Helical" evidence="3">
    <location>
        <begin position="289"/>
        <end position="311"/>
    </location>
</feature>
<dbReference type="PANTHER" id="PTHR22550">
    <property type="entry name" value="SPORE GERMINATION PROTEIN"/>
    <property type="match status" value="1"/>
</dbReference>
<dbReference type="EMBL" id="SWNT01000005">
    <property type="protein sequence ID" value="NFF70456.1"/>
    <property type="molecule type" value="Genomic_DNA"/>
</dbReference>
<dbReference type="PANTHER" id="PTHR22550:SF5">
    <property type="entry name" value="LEUCINE ZIPPER PROTEIN 4"/>
    <property type="match status" value="1"/>
</dbReference>
<feature type="transmembrane region" description="Helical" evidence="3">
    <location>
        <begin position="362"/>
        <end position="395"/>
    </location>
</feature>
<sequence length="489" mass="54962">MKNLKEKIKNCISSNLDKNMDYIKELFKDNSDMVYREFEFPCFKAALVYIDGMSNKEVLDDYVLESLMQEERELKDFKEIKDKLITVSEIKEIDDLSEGIKDVLCGETLLLINGFNLACIIGTRSWPARGISEPSGETTIRGSREGFSETIRFNTALVRRRIRDTRLRIKSTVVGVRSKTDLAIMYIDDIVNKRVLRELERRIDRIDIDAILDSGYIEQLIEDDCLSPFPQIQSSERPDVVAAALYEGRIAILVDNSPFAIIVPATLPSLLQSPDDYYQRWISASIVRILRTIAIIMAITFPALYISVTSFHTAIIPTRLAYSIAASREGVPFPAFIEALIMEISFDLLLEAIVRLPRPIGATIGIVGGLIIGQSAVSAGIVSPIMIIIVSITAITEFITPNYGVTTGLRIVRVFLTICSAIVGLYGIMLGLIVVLTHLIKLKSFGIPYLAPVVNSNKRDLKDLFVRLPLKFFKKRPIFIKTKDKTRQE</sequence>
<gene>
    <name evidence="4" type="ORF">FCV11_04995</name>
    <name evidence="5" type="ORF">FDF67_09145</name>
</gene>
<evidence type="ECO:0000313" key="4">
    <source>
        <dbReference type="EMBL" id="NFF70456.1"/>
    </source>
</evidence>
<dbReference type="GO" id="GO:0016020">
    <property type="term" value="C:membrane"/>
    <property type="evidence" value="ECO:0007669"/>
    <property type="project" value="InterPro"/>
</dbReference>
<dbReference type="Pfam" id="PF03323">
    <property type="entry name" value="GerA"/>
    <property type="match status" value="1"/>
</dbReference>
<evidence type="ECO:0000313" key="5">
    <source>
        <dbReference type="EMBL" id="NFU60358.1"/>
    </source>
</evidence>
<evidence type="ECO:0000256" key="3">
    <source>
        <dbReference type="SAM" id="Phobius"/>
    </source>
</evidence>
<dbReference type="EMBL" id="SXDK01000013">
    <property type="protein sequence ID" value="NFU60358.1"/>
    <property type="molecule type" value="Genomic_DNA"/>
</dbReference>
<protein>
    <submittedName>
        <fullName evidence="4">Spore germination protein</fullName>
    </submittedName>
</protein>
<name>A0A9Q4XYB8_CLOBO</name>
<evidence type="ECO:0000256" key="1">
    <source>
        <dbReference type="ARBA" id="ARBA00005278"/>
    </source>
</evidence>
<reference evidence="4 6" key="1">
    <citation type="submission" date="2019-04" db="EMBL/GenBank/DDBJ databases">
        <title>Genome sequencing of Clostridium botulinum Groups I-IV and Clostridium butyricum.</title>
        <authorList>
            <person name="Brunt J."/>
            <person name="Van Vliet A.H.M."/>
            <person name="Stringer S.C."/>
            <person name="Carter A.T."/>
            <person name="Peck M.W."/>
        </authorList>
    </citation>
    <scope>NUCLEOTIDE SEQUENCE [LARGE SCALE GENOMIC DNA]</scope>
    <source>
        <strain evidence="5">7221C</strain>
        <strain evidence="4 6">IFR 18/049</strain>
    </source>
</reference>
<comment type="caution">
    <text evidence="4">The sequence shown here is derived from an EMBL/GenBank/DDBJ whole genome shotgun (WGS) entry which is preliminary data.</text>
</comment>
<keyword evidence="2 3" id="KW-0472">Membrane</keyword>
<dbReference type="GO" id="GO:0009847">
    <property type="term" value="P:spore germination"/>
    <property type="evidence" value="ECO:0007669"/>
    <property type="project" value="InterPro"/>
</dbReference>
<dbReference type="Proteomes" id="UP000785180">
    <property type="component" value="Unassembled WGS sequence"/>
</dbReference>
<evidence type="ECO:0000313" key="6">
    <source>
        <dbReference type="Proteomes" id="UP000481363"/>
    </source>
</evidence>
<dbReference type="InterPro" id="IPR004995">
    <property type="entry name" value="Spore_Ger"/>
</dbReference>
<proteinExistence type="inferred from homology"/>